<name>A0A6A4SDW2_SCOMX</name>
<gene>
    <name evidence="1" type="ORF">F2P81_018416</name>
</gene>
<dbReference type="InterPro" id="IPR036691">
    <property type="entry name" value="Endo/exonu/phosph_ase_sf"/>
</dbReference>
<accession>A0A6A4SDW2</accession>
<proteinExistence type="predicted"/>
<reference evidence="1 2" key="1">
    <citation type="submission" date="2019-06" db="EMBL/GenBank/DDBJ databases">
        <title>Draft genomes of female and male turbot (Scophthalmus maximus).</title>
        <authorList>
            <person name="Xu H."/>
            <person name="Xu X.-W."/>
            <person name="Shao C."/>
            <person name="Chen S."/>
        </authorList>
    </citation>
    <scope>NUCLEOTIDE SEQUENCE [LARGE SCALE GENOMIC DNA]</scope>
    <source>
        <strain evidence="1">Ysfricsl-2016a</strain>
        <tissue evidence="1">Blood</tissue>
    </source>
</reference>
<dbReference type="Gene3D" id="3.60.10.10">
    <property type="entry name" value="Endonuclease/exonuclease/phosphatase"/>
    <property type="match status" value="1"/>
</dbReference>
<dbReference type="PANTHER" id="PTHR47510">
    <property type="entry name" value="REVERSE TRANSCRIPTASE DOMAIN-CONTAINING PROTEIN"/>
    <property type="match status" value="1"/>
</dbReference>
<sequence>MPTFLVPDTAVTPAEHFSVFRMDRTEESGKTRGGGVCFMTNNNWCSPKGTKILSSSCSPHLEHLTIMCCPFFLPREFTSVISTAVYIPPKEDTDKALSALHDVTIGLQTRHPDAALIVAGDFNKANLKKVLSNFFQHIKSPTRKAKTLDHCYTPFKKGYKSIPIPAFGKSDHTAIFLIPEYKQKMTREPVVT</sequence>
<dbReference type="AlphaFoldDB" id="A0A6A4SDW2"/>
<comment type="caution">
    <text evidence="1">The sequence shown here is derived from an EMBL/GenBank/DDBJ whole genome shotgun (WGS) entry which is preliminary data.</text>
</comment>
<dbReference type="PANTHER" id="PTHR47510:SF3">
    <property type="entry name" value="ENDO_EXONUCLEASE_PHOSPHATASE DOMAIN-CONTAINING PROTEIN"/>
    <property type="match status" value="1"/>
</dbReference>
<evidence type="ECO:0008006" key="3">
    <source>
        <dbReference type="Google" id="ProtNLM"/>
    </source>
</evidence>
<evidence type="ECO:0000313" key="2">
    <source>
        <dbReference type="Proteomes" id="UP000438429"/>
    </source>
</evidence>
<dbReference type="Proteomes" id="UP000438429">
    <property type="component" value="Unassembled WGS sequence"/>
</dbReference>
<dbReference type="EMBL" id="VEVO01000016">
    <property type="protein sequence ID" value="KAF0029311.1"/>
    <property type="molecule type" value="Genomic_DNA"/>
</dbReference>
<dbReference type="SUPFAM" id="SSF56219">
    <property type="entry name" value="DNase I-like"/>
    <property type="match status" value="1"/>
</dbReference>
<evidence type="ECO:0000313" key="1">
    <source>
        <dbReference type="EMBL" id="KAF0029311.1"/>
    </source>
</evidence>
<organism evidence="1 2">
    <name type="scientific">Scophthalmus maximus</name>
    <name type="common">Turbot</name>
    <name type="synonym">Psetta maxima</name>
    <dbReference type="NCBI Taxonomy" id="52904"/>
    <lineage>
        <taxon>Eukaryota</taxon>
        <taxon>Metazoa</taxon>
        <taxon>Chordata</taxon>
        <taxon>Craniata</taxon>
        <taxon>Vertebrata</taxon>
        <taxon>Euteleostomi</taxon>
        <taxon>Actinopterygii</taxon>
        <taxon>Neopterygii</taxon>
        <taxon>Teleostei</taxon>
        <taxon>Neoteleostei</taxon>
        <taxon>Acanthomorphata</taxon>
        <taxon>Carangaria</taxon>
        <taxon>Pleuronectiformes</taxon>
        <taxon>Pleuronectoidei</taxon>
        <taxon>Scophthalmidae</taxon>
        <taxon>Scophthalmus</taxon>
    </lineage>
</organism>
<protein>
    <recommendedName>
        <fullName evidence="3">Endonuclease/exonuclease/phosphatase domain-containing protein</fullName>
    </recommendedName>
</protein>